<proteinExistence type="predicted"/>
<dbReference type="InterPro" id="IPR019239">
    <property type="entry name" value="VapB_antitoxin"/>
</dbReference>
<dbReference type="EMBL" id="CP042344">
    <property type="protein sequence ID" value="QEA11821.1"/>
    <property type="molecule type" value="Genomic_DNA"/>
</dbReference>
<dbReference type="AlphaFoldDB" id="A0A5B8RQ80"/>
<accession>A0A5B8RQ80</accession>
<evidence type="ECO:0000313" key="2">
    <source>
        <dbReference type="EMBL" id="QEA11821.1"/>
    </source>
</evidence>
<protein>
    <submittedName>
        <fullName evidence="2">Type II toxin-antitoxin system VapB family antitoxin</fullName>
    </submittedName>
</protein>
<dbReference type="Pfam" id="PF09957">
    <property type="entry name" value="VapB_antitoxin"/>
    <property type="match status" value="1"/>
</dbReference>
<sequence length="94" mass="10243">MRITVTIDDGLYQQALKLAGPGTDRVTLLREAMQTFIRVQSGKRSAALGDQTSQVAGAPHRRSLAEVLTAIPPAEQDDGWDGWPHSTMESIEKP</sequence>
<dbReference type="Proteomes" id="UP000321199">
    <property type="component" value="Chromosome"/>
</dbReference>
<dbReference type="RefSeq" id="WP_146911363.1">
    <property type="nucleotide sequence ID" value="NZ_CP042344.1"/>
</dbReference>
<evidence type="ECO:0000313" key="3">
    <source>
        <dbReference type="Proteomes" id="UP000321199"/>
    </source>
</evidence>
<name>A0A5B8RQ80_9BURK</name>
<keyword evidence="3" id="KW-1185">Reference proteome</keyword>
<evidence type="ECO:0000256" key="1">
    <source>
        <dbReference type="SAM" id="MobiDB-lite"/>
    </source>
</evidence>
<feature type="region of interest" description="Disordered" evidence="1">
    <location>
        <begin position="71"/>
        <end position="94"/>
    </location>
</feature>
<dbReference type="KEGG" id="cof:FOZ74_01535"/>
<dbReference type="OrthoDB" id="332069at2"/>
<reference evidence="2 3" key="1">
    <citation type="submission" date="2019-07" db="EMBL/GenBank/DDBJ databases">
        <title>Complete genome sequence of Comamonas sp. NLF 7-7 isolated from livestock.</title>
        <authorList>
            <person name="Kim D.H."/>
            <person name="Kim J.G."/>
        </authorList>
    </citation>
    <scope>NUCLEOTIDE SEQUENCE [LARGE SCALE GENOMIC DNA]</scope>
    <source>
        <strain evidence="2 3">NLF 7-7</strain>
    </source>
</reference>
<gene>
    <name evidence="2" type="ORF">FOZ74_01535</name>
</gene>
<organism evidence="2 3">
    <name type="scientific">Comamonas flocculans</name>
    <dbReference type="NCBI Taxonomy" id="2597701"/>
    <lineage>
        <taxon>Bacteria</taxon>
        <taxon>Pseudomonadati</taxon>
        <taxon>Pseudomonadota</taxon>
        <taxon>Betaproteobacteria</taxon>
        <taxon>Burkholderiales</taxon>
        <taxon>Comamonadaceae</taxon>
        <taxon>Comamonas</taxon>
    </lineage>
</organism>